<dbReference type="AlphaFoldDB" id="A0AA90NLB0"/>
<gene>
    <name evidence="1" type="ORF">QS748_05625</name>
</gene>
<protein>
    <submittedName>
        <fullName evidence="1">Uncharacterized protein</fullName>
    </submittedName>
</protein>
<dbReference type="EMBL" id="JASXSV010000006">
    <property type="protein sequence ID" value="MDP0588692.1"/>
    <property type="molecule type" value="Genomic_DNA"/>
</dbReference>
<organism evidence="1 2">
    <name type="scientific">Candidatus Endonucleibacter bathymodioli</name>
    <dbReference type="NCBI Taxonomy" id="539814"/>
    <lineage>
        <taxon>Bacteria</taxon>
        <taxon>Pseudomonadati</taxon>
        <taxon>Pseudomonadota</taxon>
        <taxon>Gammaproteobacteria</taxon>
        <taxon>Oceanospirillales</taxon>
        <taxon>Endozoicomonadaceae</taxon>
        <taxon>Candidatus Endonucleibacter</taxon>
    </lineage>
</organism>
<dbReference type="Proteomes" id="UP001178148">
    <property type="component" value="Unassembled WGS sequence"/>
</dbReference>
<evidence type="ECO:0000313" key="2">
    <source>
        <dbReference type="Proteomes" id="UP001178148"/>
    </source>
</evidence>
<name>A0AA90NLB0_9GAMM</name>
<accession>A0AA90NLB0</accession>
<reference evidence="1 2" key="1">
    <citation type="journal article" date="2023" name="bioRxiv">
        <title>An intranuclear bacterial parasite of deep-sea mussels expresses apoptosis inhibitors acquired from its host.</title>
        <authorList>
            <person name="Gonzalez Porras M.A."/>
            <person name="Assie A."/>
            <person name="Tietjen M."/>
            <person name="Violette M."/>
            <person name="Kleiner M."/>
            <person name="Gruber-Vodicka H."/>
            <person name="Dubilier N."/>
            <person name="Leisch N."/>
        </authorList>
    </citation>
    <scope>NUCLEOTIDE SEQUENCE [LARGE SCALE GENOMIC DNA]</scope>
    <source>
        <strain evidence="1">IAP13</strain>
    </source>
</reference>
<evidence type="ECO:0000313" key="1">
    <source>
        <dbReference type="EMBL" id="MDP0588692.1"/>
    </source>
</evidence>
<proteinExistence type="predicted"/>
<sequence>MSNNKNEPDKDKKNLFTTTAKWVEGGKRLITPSPMVQTPVKKLAARTIRHYSPETVNIIKNSLNIIKPKIDSTGQIAASNNTYVSAVVAIQTALSRLADTLTLILTEDPDAKDKNSHHDLLANFFQMTDTDNNGIHLVATSNIETLSEDLNLKKNTREYNWLMSHGVNKLKYDILSRISYDMAQLEDDQLDALTCQHERAIELQAIKEKTSL</sequence>
<keyword evidence="2" id="KW-1185">Reference proteome</keyword>
<comment type="caution">
    <text evidence="1">The sequence shown here is derived from an EMBL/GenBank/DDBJ whole genome shotgun (WGS) entry which is preliminary data.</text>
</comment>